<protein>
    <submittedName>
        <fullName evidence="1">Uncharacterized protein</fullName>
    </submittedName>
</protein>
<comment type="caution">
    <text evidence="1">The sequence shown here is derived from an EMBL/GenBank/DDBJ whole genome shotgun (WGS) entry which is preliminary data.</text>
</comment>
<name>A0A9P4H4U4_9PLEO</name>
<gene>
    <name evidence="1" type="ORF">EK21DRAFT_114654</name>
</gene>
<proteinExistence type="predicted"/>
<dbReference type="EMBL" id="ML978224">
    <property type="protein sequence ID" value="KAF2027567.1"/>
    <property type="molecule type" value="Genomic_DNA"/>
</dbReference>
<sequence>MAVRHSSTFRFMDLPVELRLMVYDFLPIRTKHVMFDGGNVEFYAPIITAVVYQVPVQVLRVCKGIRDDAQSILKVKMKVVKNITPRVMMDTSCTELLLGEDGLLTFNLFWFMALEDNGDADFRKWLAKRTATGHSLAKMQGSVLQFLQQAGLQMLEQGQKQNSVDSDNFTVSDDFSFYFALNMQDHLHRETHSMPTNGVDQIHARLRLSGLMMRHLPWRLQADFRCWRLIRTEQSTADAIFRWRVPPGSQGRSNAKSASRFGIGLGELGKRLQLDEGWQVEERLC</sequence>
<evidence type="ECO:0000313" key="2">
    <source>
        <dbReference type="Proteomes" id="UP000799777"/>
    </source>
</evidence>
<organism evidence="1 2">
    <name type="scientific">Setomelanomma holmii</name>
    <dbReference type="NCBI Taxonomy" id="210430"/>
    <lineage>
        <taxon>Eukaryota</taxon>
        <taxon>Fungi</taxon>
        <taxon>Dikarya</taxon>
        <taxon>Ascomycota</taxon>
        <taxon>Pezizomycotina</taxon>
        <taxon>Dothideomycetes</taxon>
        <taxon>Pleosporomycetidae</taxon>
        <taxon>Pleosporales</taxon>
        <taxon>Pleosporineae</taxon>
        <taxon>Phaeosphaeriaceae</taxon>
        <taxon>Setomelanomma</taxon>
    </lineage>
</organism>
<dbReference type="OrthoDB" id="5314997at2759"/>
<dbReference type="AlphaFoldDB" id="A0A9P4H4U4"/>
<keyword evidence="2" id="KW-1185">Reference proteome</keyword>
<reference evidence="1" key="1">
    <citation type="journal article" date="2020" name="Stud. Mycol.">
        <title>101 Dothideomycetes genomes: a test case for predicting lifestyles and emergence of pathogens.</title>
        <authorList>
            <person name="Haridas S."/>
            <person name="Albert R."/>
            <person name="Binder M."/>
            <person name="Bloem J."/>
            <person name="Labutti K."/>
            <person name="Salamov A."/>
            <person name="Andreopoulos B."/>
            <person name="Baker S."/>
            <person name="Barry K."/>
            <person name="Bills G."/>
            <person name="Bluhm B."/>
            <person name="Cannon C."/>
            <person name="Castanera R."/>
            <person name="Culley D."/>
            <person name="Daum C."/>
            <person name="Ezra D."/>
            <person name="Gonzalez J."/>
            <person name="Henrissat B."/>
            <person name="Kuo A."/>
            <person name="Liang C."/>
            <person name="Lipzen A."/>
            <person name="Lutzoni F."/>
            <person name="Magnuson J."/>
            <person name="Mondo S."/>
            <person name="Nolan M."/>
            <person name="Ohm R."/>
            <person name="Pangilinan J."/>
            <person name="Park H.-J."/>
            <person name="Ramirez L."/>
            <person name="Alfaro M."/>
            <person name="Sun H."/>
            <person name="Tritt A."/>
            <person name="Yoshinaga Y."/>
            <person name="Zwiers L.-H."/>
            <person name="Turgeon B."/>
            <person name="Goodwin S."/>
            <person name="Spatafora J."/>
            <person name="Crous P."/>
            <person name="Grigoriev I."/>
        </authorList>
    </citation>
    <scope>NUCLEOTIDE SEQUENCE</scope>
    <source>
        <strain evidence="1">CBS 110217</strain>
    </source>
</reference>
<accession>A0A9P4H4U4</accession>
<evidence type="ECO:0000313" key="1">
    <source>
        <dbReference type="EMBL" id="KAF2027567.1"/>
    </source>
</evidence>
<dbReference type="Proteomes" id="UP000799777">
    <property type="component" value="Unassembled WGS sequence"/>
</dbReference>